<dbReference type="Proteomes" id="UP000777774">
    <property type="component" value="Unassembled WGS sequence"/>
</dbReference>
<evidence type="ECO:0000313" key="2">
    <source>
        <dbReference type="EMBL" id="NKY38729.1"/>
    </source>
</evidence>
<feature type="transmembrane region" description="Helical" evidence="1">
    <location>
        <begin position="21"/>
        <end position="43"/>
    </location>
</feature>
<keyword evidence="1" id="KW-0812">Transmembrane</keyword>
<proteinExistence type="predicted"/>
<feature type="non-terminal residue" evidence="2">
    <location>
        <position position="1"/>
    </location>
</feature>
<dbReference type="InterPro" id="IPR045713">
    <property type="entry name" value="DUF6069"/>
</dbReference>
<dbReference type="EMBL" id="JAAXOY010000052">
    <property type="protein sequence ID" value="NKY38729.1"/>
    <property type="molecule type" value="Genomic_DNA"/>
</dbReference>
<accession>A0ABX1JWP1</accession>
<reference evidence="2 3" key="1">
    <citation type="submission" date="2020-04" db="EMBL/GenBank/DDBJ databases">
        <title>MicrobeNet Type strains.</title>
        <authorList>
            <person name="Nicholson A.C."/>
        </authorList>
    </citation>
    <scope>NUCLEOTIDE SEQUENCE [LARGE SCALE GENOMIC DNA]</scope>
    <source>
        <strain evidence="2 3">ATCC BAA-787</strain>
    </source>
</reference>
<keyword evidence="1" id="KW-0472">Membrane</keyword>
<dbReference type="RefSeq" id="WP_246247407.1">
    <property type="nucleotide sequence ID" value="NZ_JAAXOY010000052.1"/>
</dbReference>
<evidence type="ECO:0008006" key="4">
    <source>
        <dbReference type="Google" id="ProtNLM"/>
    </source>
</evidence>
<organism evidence="2 3">
    <name type="scientific">Cellulomonas septica</name>
    <dbReference type="NCBI Taxonomy" id="285080"/>
    <lineage>
        <taxon>Bacteria</taxon>
        <taxon>Bacillati</taxon>
        <taxon>Actinomycetota</taxon>
        <taxon>Actinomycetes</taxon>
        <taxon>Micrococcales</taxon>
        <taxon>Cellulomonadaceae</taxon>
        <taxon>Cellulomonas</taxon>
    </lineage>
</organism>
<feature type="transmembrane region" description="Helical" evidence="1">
    <location>
        <begin position="94"/>
        <end position="113"/>
    </location>
</feature>
<comment type="caution">
    <text evidence="2">The sequence shown here is derived from an EMBL/GenBank/DDBJ whole genome shotgun (WGS) entry which is preliminary data.</text>
</comment>
<name>A0ABX1JWP1_9CELL</name>
<keyword evidence="3" id="KW-1185">Reference proteome</keyword>
<evidence type="ECO:0000313" key="3">
    <source>
        <dbReference type="Proteomes" id="UP000777774"/>
    </source>
</evidence>
<dbReference type="Pfam" id="PF19545">
    <property type="entry name" value="DUF6069"/>
    <property type="match status" value="1"/>
</dbReference>
<feature type="transmembrane region" description="Helical" evidence="1">
    <location>
        <begin position="125"/>
        <end position="144"/>
    </location>
</feature>
<feature type="transmembrane region" description="Helical" evidence="1">
    <location>
        <begin position="63"/>
        <end position="87"/>
    </location>
</feature>
<evidence type="ECO:0000256" key="1">
    <source>
        <dbReference type="SAM" id="Phobius"/>
    </source>
</evidence>
<gene>
    <name evidence="2" type="ORF">HGA02_04065</name>
</gene>
<sequence>GTPVAAVPVTPVRPGLDAGRYWAGVGATALVAALVAVAGVLVLQEILGIDLVVQDLFGTDSPMTSLVVGAVVAALLAGALLHVLVLTTPRPRSFFGWIIGLVTLVAALLPLTWTDDATSAVATGIVHLVIGIAIWSLLSGVLTWTRRPVPRV</sequence>
<protein>
    <recommendedName>
        <fullName evidence="4">DUF998 domain-containing protein</fullName>
    </recommendedName>
</protein>
<keyword evidence="1" id="KW-1133">Transmembrane helix</keyword>